<protein>
    <submittedName>
        <fullName evidence="1">Uncharacterized protein</fullName>
    </submittedName>
</protein>
<reference evidence="1 2" key="1">
    <citation type="submission" date="2023-06" db="EMBL/GenBank/DDBJ databases">
        <title>Black Yeasts Isolated from many extreme environments.</title>
        <authorList>
            <person name="Coleine C."/>
            <person name="Stajich J.E."/>
            <person name="Selbmann L."/>
        </authorList>
    </citation>
    <scope>NUCLEOTIDE SEQUENCE [LARGE SCALE GENOMIC DNA]</scope>
    <source>
        <strain evidence="1 2">CCFEE 5887</strain>
    </source>
</reference>
<name>A0AAV9QP19_9PEZI</name>
<dbReference type="Proteomes" id="UP001345827">
    <property type="component" value="Unassembled WGS sequence"/>
</dbReference>
<evidence type="ECO:0000313" key="2">
    <source>
        <dbReference type="Proteomes" id="UP001345827"/>
    </source>
</evidence>
<organism evidence="1 2">
    <name type="scientific">Vermiconidia calcicola</name>
    <dbReference type="NCBI Taxonomy" id="1690605"/>
    <lineage>
        <taxon>Eukaryota</taxon>
        <taxon>Fungi</taxon>
        <taxon>Dikarya</taxon>
        <taxon>Ascomycota</taxon>
        <taxon>Pezizomycotina</taxon>
        <taxon>Dothideomycetes</taxon>
        <taxon>Dothideomycetidae</taxon>
        <taxon>Mycosphaerellales</taxon>
        <taxon>Extremaceae</taxon>
        <taxon>Vermiconidia</taxon>
    </lineage>
</organism>
<keyword evidence="2" id="KW-1185">Reference proteome</keyword>
<accession>A0AAV9QP19</accession>
<gene>
    <name evidence="1" type="ORF">LTR25_000895</name>
</gene>
<sequence>MRVINNAERLSKFLKAMEMYGPFPASDDPTLSEWIPPPHLEAHRGRYLWTDGFGVVNFLTLYKITREDRYLIFARNLMFTVHNVLGYTRDGKERLPGATEERPLDGGLRIGKCDETGPDGDGQYFHYLTMWMQALNRMTFVTGNKWYNDQAVSMAKAVLFRFMTNVSAERPRMVWKLSIDLSQPIVDSEGKLDPIDGYVTYTRLQKLSDDHHVLDEELAALKKIVDDKMENYSSLDTLDLGMTLWTLHWLVPQPTWPLSGLWPAKLQYRVFDLLLIAAKKFDLFNLPHEKRLAFREFGAALGLRTAMPLIDKMLEHHTSLDPGDLETIARLNAFKAMPDRILHNWEEAGLLPRLTEQLSGREAELISTTTVVSIICG</sequence>
<proteinExistence type="predicted"/>
<evidence type="ECO:0000313" key="1">
    <source>
        <dbReference type="EMBL" id="KAK5545885.1"/>
    </source>
</evidence>
<comment type="caution">
    <text evidence="1">The sequence shown here is derived from an EMBL/GenBank/DDBJ whole genome shotgun (WGS) entry which is preliminary data.</text>
</comment>
<dbReference type="AlphaFoldDB" id="A0AAV9QP19"/>
<dbReference type="EMBL" id="JAXLQG010000001">
    <property type="protein sequence ID" value="KAK5545885.1"/>
    <property type="molecule type" value="Genomic_DNA"/>
</dbReference>